<feature type="domain" description="DUF6396" evidence="2">
    <location>
        <begin position="264"/>
        <end position="344"/>
    </location>
</feature>
<evidence type="ECO:0000256" key="1">
    <source>
        <dbReference type="SAM" id="SignalP"/>
    </source>
</evidence>
<dbReference type="InterPro" id="IPR045653">
    <property type="entry name" value="DUF6396"/>
</dbReference>
<dbReference type="Proteomes" id="UP000183487">
    <property type="component" value="Unassembled WGS sequence"/>
</dbReference>
<dbReference type="InterPro" id="IPR006597">
    <property type="entry name" value="Sel1-like"/>
</dbReference>
<sequence length="549" mass="60993">MKAFLNALRIATAALLMLVTSAHAGALTSLGNKLTTAMSDLPRYEKLPLFDPHRKDFNCVYEAQQVPPLDPQAEMWFQQALALDDPSVPIDRIDYAKMYQLYLQAAERNHWKAMLNLASLILSKRPGVPEQDPEAAIQWVEKAMKLNIPDAYDRMGVYHLNRMVKGGDATSAYAFFQRAADMGSPAAMTFLGYKLAATYDNPSEGFWGNLPVGTKMLECAFAQGYGDAAEKLGLIYARANTGEAKLRALNILHEGVKLGSAQCASSLVPEFNGMDLDNGTNLVGHIDKARAQRYRKIADVLKLYDGRLKLPNLDKVLPLPPAPLPKWDGNTQTLINAAKAVTPTPKAQQSAALQGREFVSHGYAVPPLEQSTMAIMGNQIVPRDGYWLALYGPLSADKTQLTPARRNTPERYQAGERFEAPSFEWLTADHVQWHYLGEAYALPPQRYDFLKQMIDAGFLREVAQQTSPVRCNGQQRCPQTGIWEGRIADDHPMATLYNRWDRQAFVEKDHAFPQPTAQFIDVAAHDLQWTYLGSPNAETGMPGIGEIVL</sequence>
<dbReference type="PANTHER" id="PTHR11102:SF160">
    <property type="entry name" value="ERAD-ASSOCIATED E3 UBIQUITIN-PROTEIN LIGASE COMPONENT HRD3"/>
    <property type="match status" value="1"/>
</dbReference>
<dbReference type="SUPFAM" id="SSF81901">
    <property type="entry name" value="HCP-like"/>
    <property type="match status" value="1"/>
</dbReference>
<dbReference type="PANTHER" id="PTHR11102">
    <property type="entry name" value="SEL-1-LIKE PROTEIN"/>
    <property type="match status" value="1"/>
</dbReference>
<keyword evidence="1" id="KW-0732">Signal</keyword>
<evidence type="ECO:0000259" key="2">
    <source>
        <dbReference type="Pfam" id="PF19933"/>
    </source>
</evidence>
<organism evidence="3 4">
    <name type="scientific">Paraburkholderia fungorum</name>
    <dbReference type="NCBI Taxonomy" id="134537"/>
    <lineage>
        <taxon>Bacteria</taxon>
        <taxon>Pseudomonadati</taxon>
        <taxon>Pseudomonadota</taxon>
        <taxon>Betaproteobacteria</taxon>
        <taxon>Burkholderiales</taxon>
        <taxon>Burkholderiaceae</taxon>
        <taxon>Paraburkholderia</taxon>
    </lineage>
</organism>
<accession>A0A1H1JBF9</accession>
<name>A0A1H1JBF9_9BURK</name>
<dbReference type="Pfam" id="PF08238">
    <property type="entry name" value="Sel1"/>
    <property type="match status" value="3"/>
</dbReference>
<gene>
    <name evidence="3" type="ORF">SAMN05443245_6004</name>
</gene>
<dbReference type="InterPro" id="IPR011990">
    <property type="entry name" value="TPR-like_helical_dom_sf"/>
</dbReference>
<dbReference type="EMBL" id="FNKP01000003">
    <property type="protein sequence ID" value="SDR47324.1"/>
    <property type="molecule type" value="Genomic_DNA"/>
</dbReference>
<keyword evidence="4" id="KW-1185">Reference proteome</keyword>
<dbReference type="InterPro" id="IPR050767">
    <property type="entry name" value="Sel1_AlgK"/>
</dbReference>
<feature type="chain" id="PRO_5010288958" evidence="1">
    <location>
        <begin position="25"/>
        <end position="549"/>
    </location>
</feature>
<evidence type="ECO:0000313" key="4">
    <source>
        <dbReference type="Proteomes" id="UP000183487"/>
    </source>
</evidence>
<evidence type="ECO:0000313" key="3">
    <source>
        <dbReference type="EMBL" id="SDR47324.1"/>
    </source>
</evidence>
<protein>
    <submittedName>
        <fullName evidence="3">Sel1 repeat-containing protein</fullName>
    </submittedName>
</protein>
<proteinExistence type="predicted"/>
<reference evidence="4" key="1">
    <citation type="submission" date="2016-10" db="EMBL/GenBank/DDBJ databases">
        <authorList>
            <person name="Varghese N."/>
        </authorList>
    </citation>
    <scope>NUCLEOTIDE SEQUENCE [LARGE SCALE GENOMIC DNA]</scope>
    <source>
        <strain evidence="4">GAS106B</strain>
    </source>
</reference>
<dbReference type="AlphaFoldDB" id="A0A1H1JBF9"/>
<feature type="signal peptide" evidence="1">
    <location>
        <begin position="1"/>
        <end position="24"/>
    </location>
</feature>
<dbReference type="Pfam" id="PF19933">
    <property type="entry name" value="DUF6396"/>
    <property type="match status" value="1"/>
</dbReference>
<dbReference type="Gene3D" id="1.25.40.10">
    <property type="entry name" value="Tetratricopeptide repeat domain"/>
    <property type="match status" value="1"/>
</dbReference>